<accession>A0A2T7CBQ8</accession>
<gene>
    <name evidence="1" type="ORF">GQ55_9G449700</name>
</gene>
<sequence length="155" mass="17858">MPCRPWMHHTASTRFGCTKIVFFFFNKKYSNIGNCMHGELEKRKILGISRWSDSLKATKAEDLAAHFGENVTTFQGKASSAICSSRFEYPRRTSYPARRVVSTIMSTQFHLAHLKAKKEESHHRRSCRVYIESTSFLCQLAPNKPCYSFVMLSHV</sequence>
<name>A0A2T7CBQ8_9POAL</name>
<protein>
    <submittedName>
        <fullName evidence="1">Uncharacterized protein</fullName>
    </submittedName>
</protein>
<dbReference type="AlphaFoldDB" id="A0A2T7CBQ8"/>
<proteinExistence type="predicted"/>
<dbReference type="Proteomes" id="UP000244336">
    <property type="component" value="Chromosome 9"/>
</dbReference>
<dbReference type="Gramene" id="PUZ40767">
    <property type="protein sequence ID" value="PUZ40767"/>
    <property type="gene ID" value="GQ55_9G449700"/>
</dbReference>
<dbReference type="EMBL" id="CM009757">
    <property type="protein sequence ID" value="PUZ40767.1"/>
    <property type="molecule type" value="Genomic_DNA"/>
</dbReference>
<evidence type="ECO:0000313" key="1">
    <source>
        <dbReference type="EMBL" id="PUZ40767.1"/>
    </source>
</evidence>
<reference evidence="1 2" key="1">
    <citation type="submission" date="2018-04" db="EMBL/GenBank/DDBJ databases">
        <title>WGS assembly of Panicum hallii var. hallii HAL2.</title>
        <authorList>
            <person name="Lovell J."/>
            <person name="Jenkins J."/>
            <person name="Lowry D."/>
            <person name="Mamidi S."/>
            <person name="Sreedasyam A."/>
            <person name="Weng X."/>
            <person name="Barry K."/>
            <person name="Bonette J."/>
            <person name="Campitelli B."/>
            <person name="Daum C."/>
            <person name="Gordon S."/>
            <person name="Gould B."/>
            <person name="Lipzen A."/>
            <person name="MacQueen A."/>
            <person name="Palacio-Mejia J."/>
            <person name="Plott C."/>
            <person name="Shakirov E."/>
            <person name="Shu S."/>
            <person name="Yoshinaga Y."/>
            <person name="Zane M."/>
            <person name="Rokhsar D."/>
            <person name="Grimwood J."/>
            <person name="Schmutz J."/>
            <person name="Juenger T."/>
        </authorList>
    </citation>
    <scope>NUCLEOTIDE SEQUENCE [LARGE SCALE GENOMIC DNA]</scope>
    <source>
        <strain evidence="2">cv. HAL2</strain>
    </source>
</reference>
<keyword evidence="2" id="KW-1185">Reference proteome</keyword>
<evidence type="ECO:0000313" key="2">
    <source>
        <dbReference type="Proteomes" id="UP000244336"/>
    </source>
</evidence>
<organism evidence="1 2">
    <name type="scientific">Panicum hallii var. hallii</name>
    <dbReference type="NCBI Taxonomy" id="1504633"/>
    <lineage>
        <taxon>Eukaryota</taxon>
        <taxon>Viridiplantae</taxon>
        <taxon>Streptophyta</taxon>
        <taxon>Embryophyta</taxon>
        <taxon>Tracheophyta</taxon>
        <taxon>Spermatophyta</taxon>
        <taxon>Magnoliopsida</taxon>
        <taxon>Liliopsida</taxon>
        <taxon>Poales</taxon>
        <taxon>Poaceae</taxon>
        <taxon>PACMAD clade</taxon>
        <taxon>Panicoideae</taxon>
        <taxon>Panicodae</taxon>
        <taxon>Paniceae</taxon>
        <taxon>Panicinae</taxon>
        <taxon>Panicum</taxon>
        <taxon>Panicum sect. Panicum</taxon>
    </lineage>
</organism>